<evidence type="ECO:0000259" key="4">
    <source>
        <dbReference type="PROSITE" id="PS50212"/>
    </source>
</evidence>
<dbReference type="PROSITE" id="PS50212">
    <property type="entry name" value="RASGEF_NTER"/>
    <property type="match status" value="1"/>
</dbReference>
<dbReference type="CDD" id="cd00155">
    <property type="entry name" value="RasGEF"/>
    <property type="match status" value="1"/>
</dbReference>
<evidence type="ECO:0000256" key="1">
    <source>
        <dbReference type="ARBA" id="ARBA00022658"/>
    </source>
</evidence>
<dbReference type="GO" id="GO:0005085">
    <property type="term" value="F:guanyl-nucleotide exchange factor activity"/>
    <property type="evidence" value="ECO:0007669"/>
    <property type="project" value="UniProtKB-KW"/>
</dbReference>
<reference evidence="5" key="1">
    <citation type="submission" date="2023-09" db="UniProtKB">
        <authorList>
            <consortium name="Ensembl"/>
        </authorList>
    </citation>
    <scope>IDENTIFICATION</scope>
</reference>
<dbReference type="SMART" id="SM00229">
    <property type="entry name" value="RasGEFN"/>
    <property type="match status" value="1"/>
</dbReference>
<dbReference type="SUPFAM" id="SSF48366">
    <property type="entry name" value="Ras GEF"/>
    <property type="match status" value="1"/>
</dbReference>
<feature type="domain" description="N-terminal Ras-GEF" evidence="4">
    <location>
        <begin position="49"/>
        <end position="187"/>
    </location>
</feature>
<dbReference type="InterPro" id="IPR036964">
    <property type="entry name" value="RASGEF_cat_dom_sf"/>
</dbReference>
<dbReference type="GO" id="GO:0005886">
    <property type="term" value="C:plasma membrane"/>
    <property type="evidence" value="ECO:0007669"/>
    <property type="project" value="TreeGrafter"/>
</dbReference>
<dbReference type="Ensembl" id="ENSCCNT00000032136.1">
    <property type="protein sequence ID" value="ENSCCNP00000025264.1"/>
    <property type="gene ID" value="ENSCCNG00000024639.1"/>
</dbReference>
<dbReference type="SMART" id="SM00147">
    <property type="entry name" value="RasGEF"/>
    <property type="match status" value="1"/>
</dbReference>
<evidence type="ECO:0000256" key="2">
    <source>
        <dbReference type="PROSITE-ProRule" id="PRU00168"/>
    </source>
</evidence>
<evidence type="ECO:0008006" key="6">
    <source>
        <dbReference type="Google" id="ProtNLM"/>
    </source>
</evidence>
<gene>
    <name evidence="5" type="primary">Rasgef1a</name>
</gene>
<dbReference type="InterPro" id="IPR008937">
    <property type="entry name" value="Ras-like_GEF"/>
</dbReference>
<accession>A0A8C0XEY8</accession>
<dbReference type="Gene3D" id="1.20.870.10">
    <property type="entry name" value="Son of sevenless (SoS) protein Chain: S domain 1"/>
    <property type="match status" value="1"/>
</dbReference>
<organism evidence="5">
    <name type="scientific">Castor canadensis</name>
    <name type="common">American beaver</name>
    <dbReference type="NCBI Taxonomy" id="51338"/>
    <lineage>
        <taxon>Eukaryota</taxon>
        <taxon>Metazoa</taxon>
        <taxon>Chordata</taxon>
        <taxon>Craniata</taxon>
        <taxon>Vertebrata</taxon>
        <taxon>Euteleostomi</taxon>
        <taxon>Mammalia</taxon>
        <taxon>Eutheria</taxon>
        <taxon>Euarchontoglires</taxon>
        <taxon>Glires</taxon>
        <taxon>Rodentia</taxon>
        <taxon>Castorimorpha</taxon>
        <taxon>Castoridae</taxon>
        <taxon>Castor</taxon>
    </lineage>
</organism>
<dbReference type="InterPro" id="IPR000651">
    <property type="entry name" value="Ras-like_Gua-exchang_fac_N"/>
</dbReference>
<dbReference type="InterPro" id="IPR001895">
    <property type="entry name" value="RASGEF_cat_dom"/>
</dbReference>
<dbReference type="CDD" id="cd06224">
    <property type="entry name" value="REM"/>
    <property type="match status" value="1"/>
</dbReference>
<evidence type="ECO:0000259" key="3">
    <source>
        <dbReference type="PROSITE" id="PS50009"/>
    </source>
</evidence>
<dbReference type="PROSITE" id="PS50009">
    <property type="entry name" value="RASGEF_CAT"/>
    <property type="match status" value="1"/>
</dbReference>
<proteinExistence type="predicted"/>
<dbReference type="PANTHER" id="PTHR23113:SF172">
    <property type="entry name" value="RAS-GEF DOMAIN-CONTAINING FAMILY MEMBER 1A"/>
    <property type="match status" value="1"/>
</dbReference>
<feature type="domain" description="Ras-GEF" evidence="3">
    <location>
        <begin position="231"/>
        <end position="478"/>
    </location>
</feature>
<sequence length="498" mass="56563">MFLEPQETMPQTSVVFSSILGPSSSGQVQPGMGERGGGAGGGSGDLIFQDGRLISGSLEALMEHLVPTVDYYPDRTYIFTFLLSSRVFMPPHDLLARVGQICLEQRQKLEAGPEKAKLKSFSAKIVQLLKEWTEAFPYDFQDEKAMAELKAITHRVTQCDEQPHRTCPPQESGTVKKAITQMIQSLLLSLAARSQLQELREKHRPPAVDKGPVLKAKPPAAQKDILGVCCDPLVLAQQLTHIELERVGSIHPEDLMQIISHMDSLDNHKCRGDMTKTYSLEAYDNWFNCLSMLVATEVCRVVKKKHRTRMLEFFIDVARECFNIGNFNSMMAIISGMNLSPVARLKKTWSKVKTAKFDVLEHHMDPSSNFCNYRTALQGATQRSQMANSSREKIVIPVFNLFVKDIYFLHKIHTNHLPNGHINFKKFWELSRQIHEFMTWTQVECPFEKDKKIQSYLLTAPIYSEEALFIASFESEGPENHMEKDSWKALRTTLLNRA</sequence>
<evidence type="ECO:0000313" key="5">
    <source>
        <dbReference type="Ensembl" id="ENSCCNP00000025264.1"/>
    </source>
</evidence>
<dbReference type="PANTHER" id="PTHR23113">
    <property type="entry name" value="GUANINE NUCLEOTIDE EXCHANGE FACTOR"/>
    <property type="match status" value="1"/>
</dbReference>
<dbReference type="Gene3D" id="1.10.840.10">
    <property type="entry name" value="Ras guanine-nucleotide exchange factors catalytic domain"/>
    <property type="match status" value="1"/>
</dbReference>
<dbReference type="FunFam" id="1.10.840.10:FF:000008">
    <property type="entry name" value="Ras-GEF domain-containing family member 1B"/>
    <property type="match status" value="1"/>
</dbReference>
<dbReference type="GO" id="GO:0007265">
    <property type="term" value="P:Ras protein signal transduction"/>
    <property type="evidence" value="ECO:0007669"/>
    <property type="project" value="TreeGrafter"/>
</dbReference>
<dbReference type="Pfam" id="PF00617">
    <property type="entry name" value="RasGEF"/>
    <property type="match status" value="1"/>
</dbReference>
<keyword evidence="1 2" id="KW-0344">Guanine-nucleotide releasing factor</keyword>
<dbReference type="FunFam" id="1.20.870.10:FF:000007">
    <property type="entry name" value="Ras-GEF domain-containing family member 1B"/>
    <property type="match status" value="1"/>
</dbReference>
<dbReference type="AlphaFoldDB" id="A0A8C0XEY8"/>
<protein>
    <recommendedName>
        <fullName evidence="6">Ras-GEF domain-containing family member 1A</fullName>
    </recommendedName>
</protein>
<name>A0A8C0XEY8_CASCN</name>
<dbReference type="InterPro" id="IPR023578">
    <property type="entry name" value="Ras_GEF_dom_sf"/>
</dbReference>
<dbReference type="Pfam" id="PF00618">
    <property type="entry name" value="RasGEF_N"/>
    <property type="match status" value="1"/>
</dbReference>